<feature type="DNA-binding region" description="H-T-H motif" evidence="4">
    <location>
        <begin position="35"/>
        <end position="54"/>
    </location>
</feature>
<evidence type="ECO:0000256" key="2">
    <source>
        <dbReference type="ARBA" id="ARBA00023125"/>
    </source>
</evidence>
<feature type="domain" description="HTH tetR-type" evidence="6">
    <location>
        <begin position="12"/>
        <end position="72"/>
    </location>
</feature>
<dbReference type="PROSITE" id="PS50977">
    <property type="entry name" value="HTH_TETR_2"/>
    <property type="match status" value="1"/>
</dbReference>
<dbReference type="Pfam" id="PF00440">
    <property type="entry name" value="TetR_N"/>
    <property type="match status" value="1"/>
</dbReference>
<dbReference type="InterPro" id="IPR036271">
    <property type="entry name" value="Tet_transcr_reg_TetR-rel_C_sf"/>
</dbReference>
<evidence type="ECO:0000256" key="5">
    <source>
        <dbReference type="SAM" id="MobiDB-lite"/>
    </source>
</evidence>
<dbReference type="InterPro" id="IPR009057">
    <property type="entry name" value="Homeodomain-like_sf"/>
</dbReference>
<evidence type="ECO:0000313" key="8">
    <source>
        <dbReference type="Proteomes" id="UP000075950"/>
    </source>
</evidence>
<proteinExistence type="predicted"/>
<sequence length="236" mass="25928">MTETTPRQRARIETEAQITVIGNRMVDEDGVDGLSLRAIARELGVVSSAVYRYVKSRDELLTILIRDAYTQIADAVDEAMEGERSVEALALRMLAWSRKHPNRWALIYGTPIADYEAPREQTVVPGTRIMVTLAELVATGQNGAEAALESRAESKESAATSKSSSRRRNTEAALQPLRKGLVELGLEFDDHVILETVTIWVAVVGLINGLRFGQFGPGFDDVEDDLMSGVVNRLGE</sequence>
<evidence type="ECO:0000313" key="7">
    <source>
        <dbReference type="EMBL" id="AMT94307.1"/>
    </source>
</evidence>
<evidence type="ECO:0000259" key="6">
    <source>
        <dbReference type="PROSITE" id="PS50977"/>
    </source>
</evidence>
<dbReference type="InterPro" id="IPR025996">
    <property type="entry name" value="MT1864/Rv1816-like_C"/>
</dbReference>
<keyword evidence="3" id="KW-0804">Transcription</keyword>
<organism evidence="7 8">
    <name type="scientific">Brevibacterium linens</name>
    <dbReference type="NCBI Taxonomy" id="1703"/>
    <lineage>
        <taxon>Bacteria</taxon>
        <taxon>Bacillati</taxon>
        <taxon>Actinomycetota</taxon>
        <taxon>Actinomycetes</taxon>
        <taxon>Micrococcales</taxon>
        <taxon>Brevibacteriaceae</taxon>
        <taxon>Brevibacterium</taxon>
    </lineage>
</organism>
<dbReference type="GO" id="GO:0000976">
    <property type="term" value="F:transcription cis-regulatory region binding"/>
    <property type="evidence" value="ECO:0007669"/>
    <property type="project" value="TreeGrafter"/>
</dbReference>
<dbReference type="AlphaFoldDB" id="A0A142NNE3"/>
<dbReference type="SUPFAM" id="SSF46689">
    <property type="entry name" value="Homeodomain-like"/>
    <property type="match status" value="1"/>
</dbReference>
<gene>
    <name evidence="7" type="ORF">A2T55_11395</name>
</gene>
<protein>
    <submittedName>
        <fullName evidence="7">Transcriptional regulator</fullName>
    </submittedName>
</protein>
<dbReference type="GO" id="GO:0003700">
    <property type="term" value="F:DNA-binding transcription factor activity"/>
    <property type="evidence" value="ECO:0007669"/>
    <property type="project" value="TreeGrafter"/>
</dbReference>
<evidence type="ECO:0000256" key="3">
    <source>
        <dbReference type="ARBA" id="ARBA00023163"/>
    </source>
</evidence>
<dbReference type="Pfam" id="PF13305">
    <property type="entry name" value="TetR_C_33"/>
    <property type="match status" value="1"/>
</dbReference>
<feature type="region of interest" description="Disordered" evidence="5">
    <location>
        <begin position="149"/>
        <end position="170"/>
    </location>
</feature>
<dbReference type="PANTHER" id="PTHR30055:SF243">
    <property type="entry name" value="HTH-TYPE TRANSCRIPTIONAL REGULATOR RV1816"/>
    <property type="match status" value="1"/>
</dbReference>
<dbReference type="SUPFAM" id="SSF48498">
    <property type="entry name" value="Tetracyclin repressor-like, C-terminal domain"/>
    <property type="match status" value="1"/>
</dbReference>
<dbReference type="InterPro" id="IPR001647">
    <property type="entry name" value="HTH_TetR"/>
</dbReference>
<keyword evidence="1" id="KW-0805">Transcription regulation</keyword>
<reference evidence="8" key="1">
    <citation type="submission" date="2016-03" db="EMBL/GenBank/DDBJ databases">
        <authorList>
            <person name="Ploux O."/>
        </authorList>
    </citation>
    <scope>NUCLEOTIDE SEQUENCE [LARGE SCALE GENOMIC DNA]</scope>
    <source>
        <strain evidence="8">BS258</strain>
    </source>
</reference>
<dbReference type="InterPro" id="IPR050109">
    <property type="entry name" value="HTH-type_TetR-like_transc_reg"/>
</dbReference>
<dbReference type="Proteomes" id="UP000075950">
    <property type="component" value="Chromosome"/>
</dbReference>
<dbReference type="KEGG" id="bly:A2T55_11395"/>
<dbReference type="Gene3D" id="1.10.357.10">
    <property type="entry name" value="Tetracycline Repressor, domain 2"/>
    <property type="match status" value="1"/>
</dbReference>
<dbReference type="PANTHER" id="PTHR30055">
    <property type="entry name" value="HTH-TYPE TRANSCRIPTIONAL REGULATOR RUTR"/>
    <property type="match status" value="1"/>
</dbReference>
<dbReference type="RefSeq" id="WP_062861919.1">
    <property type="nucleotide sequence ID" value="NZ_CP014869.1"/>
</dbReference>
<dbReference type="EMBL" id="CP014869">
    <property type="protein sequence ID" value="AMT94307.1"/>
    <property type="molecule type" value="Genomic_DNA"/>
</dbReference>
<keyword evidence="2 4" id="KW-0238">DNA-binding</keyword>
<name>A0A142NNE3_BRELN</name>
<evidence type="ECO:0000256" key="1">
    <source>
        <dbReference type="ARBA" id="ARBA00023015"/>
    </source>
</evidence>
<accession>A0A142NNE3</accession>
<evidence type="ECO:0000256" key="4">
    <source>
        <dbReference type="PROSITE-ProRule" id="PRU00335"/>
    </source>
</evidence>